<organism evidence="5 6">
    <name type="scientific">Pseudonocardia nematodicida</name>
    <dbReference type="NCBI Taxonomy" id="1206997"/>
    <lineage>
        <taxon>Bacteria</taxon>
        <taxon>Bacillati</taxon>
        <taxon>Actinomycetota</taxon>
        <taxon>Actinomycetes</taxon>
        <taxon>Pseudonocardiales</taxon>
        <taxon>Pseudonocardiaceae</taxon>
        <taxon>Pseudonocardia</taxon>
    </lineage>
</organism>
<gene>
    <name evidence="5" type="ORF">WIS52_00690</name>
</gene>
<keyword evidence="3 5" id="KW-0456">Lyase</keyword>
<dbReference type="GO" id="GO:0016829">
    <property type="term" value="F:lyase activity"/>
    <property type="evidence" value="ECO:0007669"/>
    <property type="project" value="UniProtKB-KW"/>
</dbReference>
<evidence type="ECO:0000313" key="5">
    <source>
        <dbReference type="EMBL" id="MEQ3548970.1"/>
    </source>
</evidence>
<dbReference type="RefSeq" id="WP_349296063.1">
    <property type="nucleotide sequence ID" value="NZ_JBEDNQ010000001.1"/>
</dbReference>
<keyword evidence="2" id="KW-0479">Metal-binding</keyword>
<name>A0ABV1K3D9_9PSEU</name>
<sequence>MSAAPHPLAGGVIGTWIKLPAIESVQIAAHAGFGFVVIDQEHAPLDVRTAYELVTVADALGVLPLVRVADGRPSGVQRLLDAGAAGVLVPHVDTVDQARDAVSAVRFPPVGRRGAGGTSRAGRWGLRSREEYLASGAHSLCIPQIESREAAGNAGAIAALDGVDALFVGAADIGLDVGTPPSATEVTDLCARARTAAHEAGKPCGAATASATGARALLADGFDFVVVGNDTSMLAEAAVATVAGVRNGGTP</sequence>
<evidence type="ECO:0000313" key="6">
    <source>
        <dbReference type="Proteomes" id="UP001494902"/>
    </source>
</evidence>
<dbReference type="EMBL" id="JBEDNQ010000001">
    <property type="protein sequence ID" value="MEQ3548970.1"/>
    <property type="molecule type" value="Genomic_DNA"/>
</dbReference>
<evidence type="ECO:0000256" key="2">
    <source>
        <dbReference type="ARBA" id="ARBA00022723"/>
    </source>
</evidence>
<dbReference type="PANTHER" id="PTHR30502:SF0">
    <property type="entry name" value="PHOSPHOENOLPYRUVATE CARBOXYLASE FAMILY PROTEIN"/>
    <property type="match status" value="1"/>
</dbReference>
<dbReference type="InterPro" id="IPR005000">
    <property type="entry name" value="Aldolase/citrate-lyase_domain"/>
</dbReference>
<evidence type="ECO:0000256" key="3">
    <source>
        <dbReference type="ARBA" id="ARBA00023239"/>
    </source>
</evidence>
<accession>A0ABV1K3D9</accession>
<proteinExistence type="inferred from homology"/>
<evidence type="ECO:0000259" key="4">
    <source>
        <dbReference type="Pfam" id="PF03328"/>
    </source>
</evidence>
<feature type="domain" description="HpcH/HpaI aldolase/citrate lyase" evidence="4">
    <location>
        <begin position="14"/>
        <end position="236"/>
    </location>
</feature>
<dbReference type="PANTHER" id="PTHR30502">
    <property type="entry name" value="2-KETO-3-DEOXY-L-RHAMNONATE ALDOLASE"/>
    <property type="match status" value="1"/>
</dbReference>
<dbReference type="Pfam" id="PF03328">
    <property type="entry name" value="HpcH_HpaI"/>
    <property type="match status" value="1"/>
</dbReference>
<reference evidence="5 6" key="1">
    <citation type="submission" date="2024-03" db="EMBL/GenBank/DDBJ databases">
        <title>Draft genome sequence of Pseudonocardia nematodicida JCM 31783.</title>
        <authorList>
            <person name="Butdee W."/>
            <person name="Duangmal K."/>
        </authorList>
    </citation>
    <scope>NUCLEOTIDE SEQUENCE [LARGE SCALE GENOMIC DNA]</scope>
    <source>
        <strain evidence="5 6">JCM 31783</strain>
    </source>
</reference>
<comment type="caution">
    <text evidence="5">The sequence shown here is derived from an EMBL/GenBank/DDBJ whole genome shotgun (WGS) entry which is preliminary data.</text>
</comment>
<dbReference type="InterPro" id="IPR015813">
    <property type="entry name" value="Pyrv/PenolPyrv_kinase-like_dom"/>
</dbReference>
<evidence type="ECO:0000256" key="1">
    <source>
        <dbReference type="ARBA" id="ARBA00005568"/>
    </source>
</evidence>
<dbReference type="InterPro" id="IPR040442">
    <property type="entry name" value="Pyrv_kinase-like_dom_sf"/>
</dbReference>
<protein>
    <submittedName>
        <fullName evidence="5">Aldolase/citrate lyase family protein</fullName>
    </submittedName>
</protein>
<dbReference type="Proteomes" id="UP001494902">
    <property type="component" value="Unassembled WGS sequence"/>
</dbReference>
<dbReference type="SUPFAM" id="SSF51621">
    <property type="entry name" value="Phosphoenolpyruvate/pyruvate domain"/>
    <property type="match status" value="1"/>
</dbReference>
<comment type="similarity">
    <text evidence="1">Belongs to the HpcH/HpaI aldolase family.</text>
</comment>
<dbReference type="Gene3D" id="3.20.20.60">
    <property type="entry name" value="Phosphoenolpyruvate-binding domains"/>
    <property type="match status" value="1"/>
</dbReference>
<keyword evidence="6" id="KW-1185">Reference proteome</keyword>
<dbReference type="InterPro" id="IPR050251">
    <property type="entry name" value="HpcH-HpaI_aldolase"/>
</dbReference>